<dbReference type="InterPro" id="IPR011009">
    <property type="entry name" value="Kinase-like_dom_sf"/>
</dbReference>
<dbReference type="Pfam" id="PF00069">
    <property type="entry name" value="Pkinase"/>
    <property type="match status" value="1"/>
</dbReference>
<keyword evidence="2" id="KW-0472">Membrane</keyword>
<feature type="domain" description="Protein kinase" evidence="3">
    <location>
        <begin position="154"/>
        <end position="415"/>
    </location>
</feature>
<gene>
    <name evidence="4" type="ORF">HID58_086263</name>
</gene>
<keyword evidence="5" id="KW-1185">Reference proteome</keyword>
<name>A0ABQ7XPZ4_BRANA</name>
<dbReference type="SMART" id="SM00220">
    <property type="entry name" value="S_TKc"/>
    <property type="match status" value="1"/>
</dbReference>
<feature type="region of interest" description="Disordered" evidence="1">
    <location>
        <begin position="306"/>
        <end position="329"/>
    </location>
</feature>
<evidence type="ECO:0000313" key="5">
    <source>
        <dbReference type="Proteomes" id="UP000824890"/>
    </source>
</evidence>
<dbReference type="PROSITE" id="PS00108">
    <property type="entry name" value="PROTEIN_KINASE_ST"/>
    <property type="match status" value="1"/>
</dbReference>
<dbReference type="EMBL" id="JAGKQM010000019">
    <property type="protein sequence ID" value="KAH0858002.1"/>
    <property type="molecule type" value="Genomic_DNA"/>
</dbReference>
<evidence type="ECO:0000259" key="3">
    <source>
        <dbReference type="PROSITE" id="PS50011"/>
    </source>
</evidence>
<dbReference type="PANTHER" id="PTHR48011">
    <property type="entry name" value="CCR4-NOT TRANSCRIPTIONAL COMPLEX SUBUNIT CAF120-RELATED"/>
    <property type="match status" value="1"/>
</dbReference>
<dbReference type="InterPro" id="IPR000719">
    <property type="entry name" value="Prot_kinase_dom"/>
</dbReference>
<dbReference type="InterPro" id="IPR008271">
    <property type="entry name" value="Ser/Thr_kinase_AS"/>
</dbReference>
<keyword evidence="2" id="KW-1133">Transmembrane helix</keyword>
<evidence type="ECO:0000313" key="4">
    <source>
        <dbReference type="EMBL" id="KAH0858002.1"/>
    </source>
</evidence>
<dbReference type="InterPro" id="IPR052751">
    <property type="entry name" value="Plant_MAPKKK"/>
</dbReference>
<dbReference type="Proteomes" id="UP000824890">
    <property type="component" value="Unassembled WGS sequence"/>
</dbReference>
<reference evidence="4 5" key="1">
    <citation type="submission" date="2021-05" db="EMBL/GenBank/DDBJ databases">
        <title>Genome Assembly of Synthetic Allotetraploid Brassica napus Reveals Homoeologous Exchanges between Subgenomes.</title>
        <authorList>
            <person name="Davis J.T."/>
        </authorList>
    </citation>
    <scope>NUCLEOTIDE SEQUENCE [LARGE SCALE GENOMIC DNA]</scope>
    <source>
        <strain evidence="5">cv. Da-Ae</strain>
        <tissue evidence="4">Seedling</tissue>
    </source>
</reference>
<evidence type="ECO:0000256" key="2">
    <source>
        <dbReference type="SAM" id="Phobius"/>
    </source>
</evidence>
<organism evidence="4 5">
    <name type="scientific">Brassica napus</name>
    <name type="common">Rape</name>
    <dbReference type="NCBI Taxonomy" id="3708"/>
    <lineage>
        <taxon>Eukaryota</taxon>
        <taxon>Viridiplantae</taxon>
        <taxon>Streptophyta</taxon>
        <taxon>Embryophyta</taxon>
        <taxon>Tracheophyta</taxon>
        <taxon>Spermatophyta</taxon>
        <taxon>Magnoliopsida</taxon>
        <taxon>eudicotyledons</taxon>
        <taxon>Gunneridae</taxon>
        <taxon>Pentapetalae</taxon>
        <taxon>rosids</taxon>
        <taxon>malvids</taxon>
        <taxon>Brassicales</taxon>
        <taxon>Brassicaceae</taxon>
        <taxon>Brassiceae</taxon>
        <taxon>Brassica</taxon>
    </lineage>
</organism>
<sequence>MSIHKKRNTTNRDGTDLPGRSHQRSSNTTSASICCPEPRVPERTASRVWNRPGETQIFNNPSSWAQAARLISPLPLAHTREKMTKLRSMVSILINKSQNQETTYRIIANWLEQAEKELAAHRAVAFERMSNKTIIREDNNEALHVVVVNEPSSLEFVSFLGKGGFGSVALMRDSKYQLYAEKSSPMDFIKSLEKEHRIMLRFRNHLRIIQTTSPNLHIGFNLDRCYINMEFASKGTFHNIISQLRGRPMPEFMVGRAALMILQGLEALHSQGYVHCDLKPANVLLFPSKTFGEPWDLKLADFGLSKEPGTDSRSSLSGGTPQYMPPESLGPNGVKMVGPAVDMWSLGCVVAEMFGGWPEKRRGCYAWRLPGLVSPVANDFLRSYGPLLLITLGSASSVTLPWWYFVTTLQHLKLR</sequence>
<feature type="region of interest" description="Disordered" evidence="1">
    <location>
        <begin position="1"/>
        <end position="40"/>
    </location>
</feature>
<dbReference type="Gene3D" id="1.10.510.10">
    <property type="entry name" value="Transferase(Phosphotransferase) domain 1"/>
    <property type="match status" value="1"/>
</dbReference>
<evidence type="ECO:0000256" key="1">
    <source>
        <dbReference type="SAM" id="MobiDB-lite"/>
    </source>
</evidence>
<dbReference type="PROSITE" id="PS50011">
    <property type="entry name" value="PROTEIN_KINASE_DOM"/>
    <property type="match status" value="1"/>
</dbReference>
<keyword evidence="2" id="KW-0812">Transmembrane</keyword>
<feature type="transmembrane region" description="Helical" evidence="2">
    <location>
        <begin position="384"/>
        <end position="406"/>
    </location>
</feature>
<protein>
    <recommendedName>
        <fullName evidence="3">Protein kinase domain-containing protein</fullName>
    </recommendedName>
</protein>
<dbReference type="SUPFAM" id="SSF56112">
    <property type="entry name" value="Protein kinase-like (PK-like)"/>
    <property type="match status" value="1"/>
</dbReference>
<comment type="caution">
    <text evidence="4">The sequence shown here is derived from an EMBL/GenBank/DDBJ whole genome shotgun (WGS) entry which is preliminary data.</text>
</comment>
<proteinExistence type="predicted"/>
<feature type="compositionally biased region" description="Polar residues" evidence="1">
    <location>
        <begin position="311"/>
        <end position="320"/>
    </location>
</feature>
<dbReference type="PANTHER" id="PTHR48011:SF28">
    <property type="entry name" value="GENOME ASSEMBLY, CHROMOSOME: A09"/>
    <property type="match status" value="1"/>
</dbReference>
<accession>A0ABQ7XPZ4</accession>